<keyword evidence="2" id="KW-1185">Reference proteome</keyword>
<organism evidence="1 2">
    <name type="scientific">Triparma laevis f. longispina</name>
    <dbReference type="NCBI Taxonomy" id="1714387"/>
    <lineage>
        <taxon>Eukaryota</taxon>
        <taxon>Sar</taxon>
        <taxon>Stramenopiles</taxon>
        <taxon>Ochrophyta</taxon>
        <taxon>Bolidophyceae</taxon>
        <taxon>Parmales</taxon>
        <taxon>Triparmaceae</taxon>
        <taxon>Triparma</taxon>
    </lineage>
</organism>
<evidence type="ECO:0000313" key="2">
    <source>
        <dbReference type="Proteomes" id="UP001165122"/>
    </source>
</evidence>
<sequence>MITKSEDLVKLRALAKLCRVEFFDDKSLLVVAWRRILEVLVLAMPPVVDEKKARRERKQKEKKADPRKLEILDTCAALGKACGWVGNVDDAIRFFQ</sequence>
<accession>A0A9W7F521</accession>
<dbReference type="EMBL" id="BRXW01000031">
    <property type="protein sequence ID" value="GMI01159.1"/>
    <property type="molecule type" value="Genomic_DNA"/>
</dbReference>
<protein>
    <submittedName>
        <fullName evidence="1">Uncharacterized protein</fullName>
    </submittedName>
</protein>
<dbReference type="Proteomes" id="UP001165122">
    <property type="component" value="Unassembled WGS sequence"/>
</dbReference>
<evidence type="ECO:0000313" key="1">
    <source>
        <dbReference type="EMBL" id="GMI01159.1"/>
    </source>
</evidence>
<gene>
    <name evidence="1" type="ORF">TrLO_g3849</name>
</gene>
<name>A0A9W7F521_9STRA</name>
<dbReference type="AlphaFoldDB" id="A0A9W7F521"/>
<reference evidence="2" key="1">
    <citation type="journal article" date="2023" name="Commun. Biol.">
        <title>Genome analysis of Parmales, the sister group of diatoms, reveals the evolutionary specialization of diatoms from phago-mixotrophs to photoautotrophs.</title>
        <authorList>
            <person name="Ban H."/>
            <person name="Sato S."/>
            <person name="Yoshikawa S."/>
            <person name="Yamada K."/>
            <person name="Nakamura Y."/>
            <person name="Ichinomiya M."/>
            <person name="Sato N."/>
            <person name="Blanc-Mathieu R."/>
            <person name="Endo H."/>
            <person name="Kuwata A."/>
            <person name="Ogata H."/>
        </authorList>
    </citation>
    <scope>NUCLEOTIDE SEQUENCE [LARGE SCALE GENOMIC DNA]</scope>
    <source>
        <strain evidence="2">NIES 3700</strain>
    </source>
</reference>
<proteinExistence type="predicted"/>
<comment type="caution">
    <text evidence="1">The sequence shown here is derived from an EMBL/GenBank/DDBJ whole genome shotgun (WGS) entry which is preliminary data.</text>
</comment>